<evidence type="ECO:0000313" key="2">
    <source>
        <dbReference type="EMBL" id="OHB14306.1"/>
    </source>
</evidence>
<sequence>MGEQIQPKTNIAFIDAQNMHFGTTKCHICAENLNKELKDINLEDCICGCAWKVNLAKFRIYLRENYNVGEAYYVLGYLQDENDDLYNNIQKAGFIVLFKEHTKLLRSKKKGNVDTDIVFEVMKNIIDNKNLDKIVLVSGDGDYKKLVKYLILKDKFAKILFPNKKFASSLYKELGSEFFDNLENIKNYIT</sequence>
<dbReference type="PANTHER" id="PTHR35458">
    <property type="entry name" value="SLR0755 PROTEIN"/>
    <property type="match status" value="1"/>
</dbReference>
<dbReference type="Proteomes" id="UP000177697">
    <property type="component" value="Unassembled WGS sequence"/>
</dbReference>
<protein>
    <recommendedName>
        <fullName evidence="1">NYN domain-containing protein</fullName>
    </recommendedName>
</protein>
<accession>A0A1G2UY43</accession>
<proteinExistence type="predicted"/>
<evidence type="ECO:0000313" key="3">
    <source>
        <dbReference type="Proteomes" id="UP000177697"/>
    </source>
</evidence>
<dbReference type="Gene3D" id="3.40.50.1010">
    <property type="entry name" value="5'-nuclease"/>
    <property type="match status" value="1"/>
</dbReference>
<comment type="caution">
    <text evidence="2">The sequence shown here is derived from an EMBL/GenBank/DDBJ whole genome shotgun (WGS) entry which is preliminary data.</text>
</comment>
<dbReference type="Pfam" id="PF01936">
    <property type="entry name" value="NYN"/>
    <property type="match status" value="1"/>
</dbReference>
<evidence type="ECO:0000259" key="1">
    <source>
        <dbReference type="Pfam" id="PF01936"/>
    </source>
</evidence>
<dbReference type="GO" id="GO:0004540">
    <property type="term" value="F:RNA nuclease activity"/>
    <property type="evidence" value="ECO:0007669"/>
    <property type="project" value="InterPro"/>
</dbReference>
<dbReference type="InterPro" id="IPR047140">
    <property type="entry name" value="LabA"/>
</dbReference>
<name>A0A1G2UY43_9BACT</name>
<dbReference type="InterPro" id="IPR021139">
    <property type="entry name" value="NYN"/>
</dbReference>
<reference evidence="2 3" key="1">
    <citation type="journal article" date="2016" name="Nat. Commun.">
        <title>Thousands of microbial genomes shed light on interconnected biogeochemical processes in an aquifer system.</title>
        <authorList>
            <person name="Anantharaman K."/>
            <person name="Brown C.T."/>
            <person name="Hug L.A."/>
            <person name="Sharon I."/>
            <person name="Castelle C.J."/>
            <person name="Probst A.J."/>
            <person name="Thomas B.C."/>
            <person name="Singh A."/>
            <person name="Wilkins M.J."/>
            <person name="Karaoz U."/>
            <person name="Brodie E.L."/>
            <person name="Williams K.H."/>
            <person name="Hubbard S.S."/>
            <person name="Banfield J.F."/>
        </authorList>
    </citation>
    <scope>NUCLEOTIDE SEQUENCE [LARGE SCALE GENOMIC DNA]</scope>
</reference>
<dbReference type="AlphaFoldDB" id="A0A1G2UY43"/>
<feature type="domain" description="NYN" evidence="1">
    <location>
        <begin position="13"/>
        <end position="172"/>
    </location>
</feature>
<dbReference type="EMBL" id="MHWW01000024">
    <property type="protein sequence ID" value="OHB14306.1"/>
    <property type="molecule type" value="Genomic_DNA"/>
</dbReference>
<dbReference type="PANTHER" id="PTHR35458:SF8">
    <property type="entry name" value="SLR0650 PROTEIN"/>
    <property type="match status" value="1"/>
</dbReference>
<organism evidence="2 3">
    <name type="scientific">Candidatus Zambryskibacteria bacterium RIFOXYC1_FULL_39_10</name>
    <dbReference type="NCBI Taxonomy" id="1802779"/>
    <lineage>
        <taxon>Bacteria</taxon>
        <taxon>Candidatus Zambryskiibacteriota</taxon>
    </lineage>
</organism>
<gene>
    <name evidence="2" type="ORF">A2431_02450</name>
</gene>